<sequence>MDGFCLHYLLLILLMRSGDVETNPGPNAAESTVSEMEFLKLAQDIDPSNYYNVGISLGFSHAQLKAILIENLKNFKDALMDVFMKWNVKQQPPHSNKRQVLADKLREINLGGLSDRLLNEPPIPNSTGGPSRLLDSQTKPPSAESQTKPLSPEQVERCAKDFKFKYRSTICKIRADPLKPSSLVGFEKLYANLVLEEEDGTGKHTIDYKDFLDLKVNGEFPKRIMVQGEAGAGKNYILC</sequence>
<dbReference type="InterPro" id="IPR011029">
    <property type="entry name" value="DEATH-like_dom_sf"/>
</dbReference>
<dbReference type="InParanoid" id="A0A7M7N9M3"/>
<dbReference type="Gene3D" id="1.10.533.10">
    <property type="entry name" value="Death Domain, Fas"/>
    <property type="match status" value="1"/>
</dbReference>
<feature type="chain" id="PRO_5029608420" evidence="2">
    <location>
        <begin position="23"/>
        <end position="239"/>
    </location>
</feature>
<dbReference type="Gene3D" id="3.40.50.300">
    <property type="entry name" value="P-loop containing nucleotide triphosphate hydrolases"/>
    <property type="match status" value="1"/>
</dbReference>
<dbReference type="AlphaFoldDB" id="A0A7M7N9M3"/>
<evidence type="ECO:0000256" key="2">
    <source>
        <dbReference type="SAM" id="SignalP"/>
    </source>
</evidence>
<feature type="compositionally biased region" description="Polar residues" evidence="1">
    <location>
        <begin position="125"/>
        <end position="149"/>
    </location>
</feature>
<evidence type="ECO:0000256" key="1">
    <source>
        <dbReference type="SAM" id="MobiDB-lite"/>
    </source>
</evidence>
<name>A0A7M7N9M3_STRPU</name>
<dbReference type="RefSeq" id="XP_030833362.1">
    <property type="nucleotide sequence ID" value="XM_030977502.1"/>
</dbReference>
<reference evidence="3" key="2">
    <citation type="submission" date="2021-01" db="UniProtKB">
        <authorList>
            <consortium name="EnsemblMetazoa"/>
        </authorList>
    </citation>
    <scope>IDENTIFICATION</scope>
</reference>
<keyword evidence="2" id="KW-0732">Signal</keyword>
<protein>
    <submittedName>
        <fullName evidence="3">Uncharacterized protein</fullName>
    </submittedName>
</protein>
<dbReference type="PANTHER" id="PTHR24407">
    <property type="entry name" value="PROTEIN KINASE DOMAIN-CONTAINING PROTEIN"/>
    <property type="match status" value="1"/>
</dbReference>
<dbReference type="GeneID" id="105439151"/>
<dbReference type="SUPFAM" id="SSF47986">
    <property type="entry name" value="DEATH domain"/>
    <property type="match status" value="1"/>
</dbReference>
<dbReference type="InterPro" id="IPR027417">
    <property type="entry name" value="P-loop_NTPase"/>
</dbReference>
<dbReference type="Proteomes" id="UP000007110">
    <property type="component" value="Unassembled WGS sequence"/>
</dbReference>
<organism evidence="3 4">
    <name type="scientific">Strongylocentrotus purpuratus</name>
    <name type="common">Purple sea urchin</name>
    <dbReference type="NCBI Taxonomy" id="7668"/>
    <lineage>
        <taxon>Eukaryota</taxon>
        <taxon>Metazoa</taxon>
        <taxon>Echinodermata</taxon>
        <taxon>Eleutherozoa</taxon>
        <taxon>Echinozoa</taxon>
        <taxon>Echinoidea</taxon>
        <taxon>Euechinoidea</taxon>
        <taxon>Echinacea</taxon>
        <taxon>Camarodonta</taxon>
        <taxon>Echinidea</taxon>
        <taxon>Strongylocentrotidae</taxon>
        <taxon>Strongylocentrotus</taxon>
    </lineage>
</organism>
<dbReference type="CDD" id="cd01670">
    <property type="entry name" value="Death"/>
    <property type="match status" value="1"/>
</dbReference>
<dbReference type="EnsemblMetazoa" id="XM_030977502">
    <property type="protein sequence ID" value="XP_030833362"/>
    <property type="gene ID" value="LOC105439151"/>
</dbReference>
<reference evidence="4" key="1">
    <citation type="submission" date="2015-02" db="EMBL/GenBank/DDBJ databases">
        <title>Genome sequencing for Strongylocentrotus purpuratus.</title>
        <authorList>
            <person name="Murali S."/>
            <person name="Liu Y."/>
            <person name="Vee V."/>
            <person name="English A."/>
            <person name="Wang M."/>
            <person name="Skinner E."/>
            <person name="Han Y."/>
            <person name="Muzny D.M."/>
            <person name="Worley K.C."/>
            <person name="Gibbs R.A."/>
        </authorList>
    </citation>
    <scope>NUCLEOTIDE SEQUENCE</scope>
</reference>
<feature type="signal peptide" evidence="2">
    <location>
        <begin position="1"/>
        <end position="22"/>
    </location>
</feature>
<evidence type="ECO:0000313" key="4">
    <source>
        <dbReference type="Proteomes" id="UP000007110"/>
    </source>
</evidence>
<dbReference type="PANTHER" id="PTHR24407:SF14">
    <property type="entry name" value="SIR2-LIKE DOMAIN-CONTAINING PROTEIN"/>
    <property type="match status" value="1"/>
</dbReference>
<proteinExistence type="predicted"/>
<keyword evidence="4" id="KW-1185">Reference proteome</keyword>
<evidence type="ECO:0000313" key="3">
    <source>
        <dbReference type="EnsemblMetazoa" id="XP_030833362"/>
    </source>
</evidence>
<feature type="region of interest" description="Disordered" evidence="1">
    <location>
        <begin position="116"/>
        <end position="154"/>
    </location>
</feature>
<accession>A0A7M7N9M3</accession>
<dbReference type="KEGG" id="spu:105439151"/>